<evidence type="ECO:0000313" key="7">
    <source>
        <dbReference type="EMBL" id="SHI06922.1"/>
    </source>
</evidence>
<comment type="subcellular location">
    <subcellularLocation>
        <location evidence="1 6">Membrane</location>
        <topology evidence="1 6">Multi-pass membrane protein</topology>
    </subcellularLocation>
</comment>
<feature type="transmembrane region" description="Helical" evidence="6">
    <location>
        <begin position="67"/>
        <end position="85"/>
    </location>
</feature>
<dbReference type="STRING" id="1123281.SAMN02745180_01980"/>
<dbReference type="Pfam" id="PF01169">
    <property type="entry name" value="GDT1"/>
    <property type="match status" value="2"/>
</dbReference>
<feature type="transmembrane region" description="Helical" evidence="6">
    <location>
        <begin position="35"/>
        <end position="55"/>
    </location>
</feature>
<evidence type="ECO:0000256" key="1">
    <source>
        <dbReference type="ARBA" id="ARBA00004141"/>
    </source>
</evidence>
<dbReference type="PANTHER" id="PTHR12608">
    <property type="entry name" value="TRANSMEMBRANE PROTEIN HTP-1 RELATED"/>
    <property type="match status" value="1"/>
</dbReference>
<feature type="transmembrane region" description="Helical" evidence="6">
    <location>
        <begin position="190"/>
        <end position="211"/>
    </location>
</feature>
<dbReference type="PANTHER" id="PTHR12608:SF1">
    <property type="entry name" value="TRANSMEMBRANE PROTEIN 165"/>
    <property type="match status" value="1"/>
</dbReference>
<feature type="transmembrane region" description="Helical" evidence="6">
    <location>
        <begin position="133"/>
        <end position="153"/>
    </location>
</feature>
<dbReference type="GO" id="GO:0046873">
    <property type="term" value="F:metal ion transmembrane transporter activity"/>
    <property type="evidence" value="ECO:0007669"/>
    <property type="project" value="InterPro"/>
</dbReference>
<evidence type="ECO:0000256" key="4">
    <source>
        <dbReference type="ARBA" id="ARBA00022989"/>
    </source>
</evidence>
<dbReference type="RefSeq" id="WP_072744634.1">
    <property type="nucleotide sequence ID" value="NZ_FQXR01000009.1"/>
</dbReference>
<keyword evidence="5 6" id="KW-0472">Membrane</keyword>
<evidence type="ECO:0000256" key="2">
    <source>
        <dbReference type="ARBA" id="ARBA00009190"/>
    </source>
</evidence>
<dbReference type="InterPro" id="IPR001727">
    <property type="entry name" value="GDT1-like"/>
</dbReference>
<dbReference type="EMBL" id="FQXR01000009">
    <property type="protein sequence ID" value="SHI06922.1"/>
    <property type="molecule type" value="Genomic_DNA"/>
</dbReference>
<organism evidence="7 8">
    <name type="scientific">Sporanaerobacter acetigenes DSM 13106</name>
    <dbReference type="NCBI Taxonomy" id="1123281"/>
    <lineage>
        <taxon>Bacteria</taxon>
        <taxon>Bacillati</taxon>
        <taxon>Bacillota</taxon>
        <taxon>Tissierellia</taxon>
        <taxon>Tissierellales</taxon>
        <taxon>Sporanaerobacteraceae</taxon>
        <taxon>Sporanaerobacter</taxon>
    </lineage>
</organism>
<name>A0A1M5Y4J4_9FIRM</name>
<dbReference type="OrthoDB" id="9801356at2"/>
<evidence type="ECO:0000313" key="8">
    <source>
        <dbReference type="Proteomes" id="UP000184389"/>
    </source>
</evidence>
<evidence type="ECO:0000256" key="5">
    <source>
        <dbReference type="ARBA" id="ARBA00023136"/>
    </source>
</evidence>
<dbReference type="AlphaFoldDB" id="A0A1M5Y4J4"/>
<dbReference type="Proteomes" id="UP000184389">
    <property type="component" value="Unassembled WGS sequence"/>
</dbReference>
<gene>
    <name evidence="7" type="ORF">SAMN02745180_01980</name>
</gene>
<keyword evidence="3 6" id="KW-0812">Transmembrane</keyword>
<accession>A0A1M5Y4J4</accession>
<comment type="similarity">
    <text evidence="2 6">Belongs to the GDT1 family.</text>
</comment>
<sequence length="369" mass="41473">MFSELMRSFLLIFAAEMGDKTQILAMTFATQYKVRQVLLGVFFGVFLNHGIAIVLGRYLSKIIPMSFIQIVAGLLFVVFGILALVDEDDEEQSRNKNNFGPVMTVALAFFVGELGDKTQLTAMTLATEGNYPFFILMGTTLGMIAVSGIGIFVGSKIGEKIPDIFIKLISSFVFITFGTLKFFQTMPSKYLTSLNIGLYFGILSLLAIIFIKKLILKRKSGEKSALKEVAATLYIQMQELNEAVNGICLGEGTCGMCMGNECIIGYTKKILKDARENEKYYIDDDINLNVNDKKFDIDKVVEALSLIIADYMRYGVDKDDKFIVNKVRVALEKIAFGKKLYFDGNIDKYIKSIYRQNEYIGEKIEKDIR</sequence>
<keyword evidence="8" id="KW-1185">Reference proteome</keyword>
<evidence type="ECO:0000256" key="3">
    <source>
        <dbReference type="ARBA" id="ARBA00022692"/>
    </source>
</evidence>
<proteinExistence type="inferred from homology"/>
<protein>
    <recommendedName>
        <fullName evidence="6">GDT1 family protein</fullName>
    </recommendedName>
</protein>
<reference evidence="7 8" key="1">
    <citation type="submission" date="2016-11" db="EMBL/GenBank/DDBJ databases">
        <authorList>
            <person name="Jaros S."/>
            <person name="Januszkiewicz K."/>
            <person name="Wedrychowicz H."/>
        </authorList>
    </citation>
    <scope>NUCLEOTIDE SEQUENCE [LARGE SCALE GENOMIC DNA]</scope>
    <source>
        <strain evidence="7 8">DSM 13106</strain>
    </source>
</reference>
<feature type="transmembrane region" description="Helical" evidence="6">
    <location>
        <begin position="165"/>
        <end position="184"/>
    </location>
</feature>
<keyword evidence="4 6" id="KW-1133">Transmembrane helix</keyword>
<evidence type="ECO:0000256" key="6">
    <source>
        <dbReference type="RuleBase" id="RU365102"/>
    </source>
</evidence>
<dbReference type="GO" id="GO:0016020">
    <property type="term" value="C:membrane"/>
    <property type="evidence" value="ECO:0007669"/>
    <property type="project" value="UniProtKB-SubCell"/>
</dbReference>